<gene>
    <name evidence="3" type="ORF">VPARA_35150</name>
</gene>
<dbReference type="PANTHER" id="PTHR30007:SF0">
    <property type="entry name" value="TRANSPOSASE"/>
    <property type="match status" value="1"/>
</dbReference>
<dbReference type="NCBIfam" id="NF033580">
    <property type="entry name" value="transpos_IS5_3"/>
    <property type="match status" value="1"/>
</dbReference>
<protein>
    <submittedName>
        <fullName evidence="3">Transposase DDE domain protein</fullName>
    </submittedName>
</protein>
<dbReference type="PATRIC" id="fig|34073.19.peg.3604"/>
<dbReference type="GO" id="GO:0004803">
    <property type="term" value="F:transposase activity"/>
    <property type="evidence" value="ECO:0007669"/>
    <property type="project" value="InterPro"/>
</dbReference>
<keyword evidence="4" id="KW-1185">Reference proteome</keyword>
<evidence type="ECO:0000259" key="1">
    <source>
        <dbReference type="Pfam" id="PF01609"/>
    </source>
</evidence>
<comment type="caution">
    <text evidence="3">The sequence shown here is derived from an EMBL/GenBank/DDBJ whole genome shotgun (WGS) entry which is preliminary data.</text>
</comment>
<evidence type="ECO:0000259" key="2">
    <source>
        <dbReference type="Pfam" id="PF13340"/>
    </source>
</evidence>
<feature type="domain" description="Transposase IS4-like" evidence="1">
    <location>
        <begin position="205"/>
        <end position="372"/>
    </location>
</feature>
<evidence type="ECO:0000313" key="4">
    <source>
        <dbReference type="Proteomes" id="UP000035170"/>
    </source>
</evidence>
<dbReference type="AlphaFoldDB" id="A0A0H2M093"/>
<proteinExistence type="predicted"/>
<dbReference type="InterPro" id="IPR009057">
    <property type="entry name" value="Homeodomain-like_sf"/>
</dbReference>
<sequence length="385" mass="42796">MTQDRHGGGGLKTINRGGRPAALTPQHIVLLSEIVSRMPHATLGELAAELDHLGAVQVCTATIRRTLRAQGIVRTMPKQHALGASVQPEAHAAVAKRYGYTAAHRREAGQYSTDLTDAEWRLVSDLFERPEGSRGAPARYERRRLVDACCYVLRTGCAWRLLPSSFAPWQAVYKAFVRWVAVDAFEQMQDRLRQQWRDRMGRSAEPSAAVIDAQSNRASPQGGECGYDAGKKVKGRKRHIVVDTLGLLLAVTVTAASVQDRDGAAEVVAQACRKAPTIERLYTDGAYGGQCARAIEQTHGIRVEVVRRPGNRSTGTLHDPQRSLWQEPAPGFVVLPKRWVVERTHAWNERWRRMVMHHDRKTSTSAAWVWLAEARILLSRIALGS</sequence>
<accession>A0A0H2M093</accession>
<organism evidence="3 4">
    <name type="scientific">Variovorax paradoxus</name>
    <dbReference type="NCBI Taxonomy" id="34073"/>
    <lineage>
        <taxon>Bacteria</taxon>
        <taxon>Pseudomonadati</taxon>
        <taxon>Pseudomonadota</taxon>
        <taxon>Betaproteobacteria</taxon>
        <taxon>Burkholderiales</taxon>
        <taxon>Comamonadaceae</taxon>
        <taxon>Variovorax</taxon>
    </lineage>
</organism>
<name>A0A0H2M093_VARPD</name>
<dbReference type="Proteomes" id="UP000035170">
    <property type="component" value="Unassembled WGS sequence"/>
</dbReference>
<feature type="domain" description="Insertion element IS402-like" evidence="2">
    <location>
        <begin position="115"/>
        <end position="188"/>
    </location>
</feature>
<dbReference type="GO" id="GO:0003677">
    <property type="term" value="F:DNA binding"/>
    <property type="evidence" value="ECO:0007669"/>
    <property type="project" value="InterPro"/>
</dbReference>
<dbReference type="InterPro" id="IPR025161">
    <property type="entry name" value="IS402-like_dom"/>
</dbReference>
<dbReference type="SUPFAM" id="SSF46689">
    <property type="entry name" value="Homeodomain-like"/>
    <property type="match status" value="1"/>
</dbReference>
<reference evidence="3 4" key="1">
    <citation type="submission" date="2015-03" db="EMBL/GenBank/DDBJ databases">
        <title>Genome sequence of Variovorax paradoxus TBEA6.</title>
        <authorList>
            <person name="Poehlein A."/>
            <person name="Schuldes J."/>
            <person name="Wuebbeler J.H."/>
            <person name="Hiessl S."/>
            <person name="Steinbuechel A."/>
            <person name="Daniel R."/>
        </authorList>
    </citation>
    <scope>NUCLEOTIDE SEQUENCE [LARGE SCALE GENOMIC DNA]</scope>
    <source>
        <strain evidence="3 4">TBEA6</strain>
    </source>
</reference>
<dbReference type="GO" id="GO:0006313">
    <property type="term" value="P:DNA transposition"/>
    <property type="evidence" value="ECO:0007669"/>
    <property type="project" value="InterPro"/>
</dbReference>
<evidence type="ECO:0000313" key="3">
    <source>
        <dbReference type="EMBL" id="KLN55491.1"/>
    </source>
</evidence>
<dbReference type="Pfam" id="PF13340">
    <property type="entry name" value="DUF4096"/>
    <property type="match status" value="1"/>
</dbReference>
<dbReference type="Pfam" id="PF01609">
    <property type="entry name" value="DDE_Tnp_1"/>
    <property type="match status" value="1"/>
</dbReference>
<dbReference type="EMBL" id="JZWI01000017">
    <property type="protein sequence ID" value="KLN55491.1"/>
    <property type="molecule type" value="Genomic_DNA"/>
</dbReference>
<dbReference type="PANTHER" id="PTHR30007">
    <property type="entry name" value="PHP DOMAIN PROTEIN"/>
    <property type="match status" value="1"/>
</dbReference>
<dbReference type="InterPro" id="IPR002559">
    <property type="entry name" value="Transposase_11"/>
</dbReference>